<dbReference type="SUPFAM" id="SSF101898">
    <property type="entry name" value="NHL repeat"/>
    <property type="match status" value="1"/>
</dbReference>
<dbReference type="NCBIfam" id="TIGR04183">
    <property type="entry name" value="Por_Secre_tail"/>
    <property type="match status" value="1"/>
</dbReference>
<dbReference type="AlphaFoldDB" id="A0A2P8CV10"/>
<dbReference type="OrthoDB" id="9803927at2"/>
<feature type="chain" id="PRO_5015145296" evidence="1">
    <location>
        <begin position="23"/>
        <end position="542"/>
    </location>
</feature>
<reference evidence="4 5" key="1">
    <citation type="submission" date="2018-03" db="EMBL/GenBank/DDBJ databases">
        <title>Genomic Encyclopedia of Type Strains, Phase III (KMG-III): the genomes of soil and plant-associated and newly described type strains.</title>
        <authorList>
            <person name="Whitman W."/>
        </authorList>
    </citation>
    <scope>NUCLEOTIDE SEQUENCE [LARGE SCALE GENOMIC DNA]</scope>
    <source>
        <strain evidence="4 5">CGMCC 1.12700</strain>
    </source>
</reference>
<feature type="signal peptide" evidence="1">
    <location>
        <begin position="1"/>
        <end position="22"/>
    </location>
</feature>
<dbReference type="InterPro" id="IPR027372">
    <property type="entry name" value="Phytase-like_dom"/>
</dbReference>
<feature type="domain" description="Secretion system C-terminal sorting" evidence="3">
    <location>
        <begin position="463"/>
        <end position="540"/>
    </location>
</feature>
<dbReference type="EMBL" id="PYGD01000014">
    <property type="protein sequence ID" value="PSK88800.1"/>
    <property type="molecule type" value="Genomic_DNA"/>
</dbReference>
<dbReference type="Pfam" id="PF18962">
    <property type="entry name" value="Por_Secre_tail"/>
    <property type="match status" value="1"/>
</dbReference>
<dbReference type="PANTHER" id="PTHR37957">
    <property type="entry name" value="BLR7070 PROTEIN"/>
    <property type="match status" value="1"/>
</dbReference>
<sequence>MKKTLPLLLAATLAGGSYSAYAQITLKQDYKNNTAAPIGTFQQIQFKEGGFSTLFPIANTDGKEFWTCSDRGVNVDCSSANPAACHPTYDKMFCFPAYAPKIHRIKLNGDSVQVLQTITMKRPDGTTATGVLNPAGFGSKDAEKASTDTVLDCSAFATKIAAKDQWALDPEGLVVDKNNNFWISEENGPTIWKMDASGKALARYTPYASQTGSASIDIQIDTVFKTRKNNRGFESMAMAPNGKLYTIIQSPLLNPSKTIGESTEVHRMLEIDPVTNATRMFAYLNEGVIGASGPDQIRMSDWKIGDMAAVNDSTFLVIEAATRGNTVRKNIYLVNIAQATPITSALYNGKTVEALVDSAGLAGEGIKAIRKKLFIDLTANGWPAELDKSEGLAIINDSTLAVGNDNDFGQVCPNADGIAIATGTLSHVLVYGLKGANKIPNLYTPVTPPTTVHDIDAVSLVRLYPNPATRDAVLEFDLAQRTDISVDVYDIQGRKAAATINRNQVTGSQSIRIAASGFHNGFYMVQLRAGSQKMQYKLVVAR</sequence>
<evidence type="ECO:0000259" key="2">
    <source>
        <dbReference type="Pfam" id="PF13449"/>
    </source>
</evidence>
<evidence type="ECO:0000313" key="5">
    <source>
        <dbReference type="Proteomes" id="UP000240572"/>
    </source>
</evidence>
<proteinExistence type="predicted"/>
<evidence type="ECO:0000259" key="3">
    <source>
        <dbReference type="Pfam" id="PF18962"/>
    </source>
</evidence>
<gene>
    <name evidence="4" type="ORF">B0I18_11411</name>
</gene>
<comment type="caution">
    <text evidence="4">The sequence shown here is derived from an EMBL/GenBank/DDBJ whole genome shotgun (WGS) entry which is preliminary data.</text>
</comment>
<dbReference type="Proteomes" id="UP000240572">
    <property type="component" value="Unassembled WGS sequence"/>
</dbReference>
<dbReference type="RefSeq" id="WP_106525160.1">
    <property type="nucleotide sequence ID" value="NZ_PYGD01000014.1"/>
</dbReference>
<evidence type="ECO:0000313" key="4">
    <source>
        <dbReference type="EMBL" id="PSK88800.1"/>
    </source>
</evidence>
<dbReference type="Pfam" id="PF13449">
    <property type="entry name" value="Phytase-like"/>
    <property type="match status" value="1"/>
</dbReference>
<protein>
    <submittedName>
        <fullName evidence="4">Putative secreted protein (Por secretion system target)</fullName>
    </submittedName>
</protein>
<organism evidence="4 5">
    <name type="scientific">Taibaiella chishuiensis</name>
    <dbReference type="NCBI Taxonomy" id="1434707"/>
    <lineage>
        <taxon>Bacteria</taxon>
        <taxon>Pseudomonadati</taxon>
        <taxon>Bacteroidota</taxon>
        <taxon>Chitinophagia</taxon>
        <taxon>Chitinophagales</taxon>
        <taxon>Chitinophagaceae</taxon>
        <taxon>Taibaiella</taxon>
    </lineage>
</organism>
<dbReference type="PANTHER" id="PTHR37957:SF1">
    <property type="entry name" value="PHYTASE-LIKE DOMAIN-CONTAINING PROTEIN"/>
    <property type="match status" value="1"/>
</dbReference>
<feature type="domain" description="Phytase-like" evidence="2">
    <location>
        <begin position="49"/>
        <end position="408"/>
    </location>
</feature>
<keyword evidence="1" id="KW-0732">Signal</keyword>
<evidence type="ECO:0000256" key="1">
    <source>
        <dbReference type="SAM" id="SignalP"/>
    </source>
</evidence>
<accession>A0A2P8CV10</accession>
<dbReference type="InterPro" id="IPR026444">
    <property type="entry name" value="Secre_tail"/>
</dbReference>
<name>A0A2P8CV10_9BACT</name>
<keyword evidence="5" id="KW-1185">Reference proteome</keyword>